<name>A0A0R3RZ04_9BILA</name>
<dbReference type="InterPro" id="IPR001251">
    <property type="entry name" value="CRAL-TRIO_dom"/>
</dbReference>
<dbReference type="STRING" id="1147741.A0A0R3RZ04"/>
<evidence type="ECO:0000259" key="2">
    <source>
        <dbReference type="PROSITE" id="PS50191"/>
    </source>
</evidence>
<dbReference type="SUPFAM" id="SSF101576">
    <property type="entry name" value="Supernatant protein factor (SPF), C-terminal domain"/>
    <property type="match status" value="1"/>
</dbReference>
<feature type="coiled-coil region" evidence="1">
    <location>
        <begin position="50"/>
        <end position="77"/>
    </location>
</feature>
<dbReference type="Gene3D" id="3.40.525.10">
    <property type="entry name" value="CRAL-TRIO lipid binding domain"/>
    <property type="match status" value="1"/>
</dbReference>
<dbReference type="InterPro" id="IPR051064">
    <property type="entry name" value="SEC14/CRAL-TRIO_domain"/>
</dbReference>
<keyword evidence="1" id="KW-0175">Coiled coil</keyword>
<organism evidence="3 4">
    <name type="scientific">Elaeophora elaphi</name>
    <dbReference type="NCBI Taxonomy" id="1147741"/>
    <lineage>
        <taxon>Eukaryota</taxon>
        <taxon>Metazoa</taxon>
        <taxon>Ecdysozoa</taxon>
        <taxon>Nematoda</taxon>
        <taxon>Chromadorea</taxon>
        <taxon>Rhabditida</taxon>
        <taxon>Spirurina</taxon>
        <taxon>Spiruromorpha</taxon>
        <taxon>Filarioidea</taxon>
        <taxon>Onchocercidae</taxon>
        <taxon>Elaeophora</taxon>
    </lineage>
</organism>
<dbReference type="Pfam" id="PF00650">
    <property type="entry name" value="CRAL_TRIO"/>
    <property type="match status" value="1"/>
</dbReference>
<evidence type="ECO:0000313" key="3">
    <source>
        <dbReference type="Proteomes" id="UP000050640"/>
    </source>
</evidence>
<dbReference type="SUPFAM" id="SSF46938">
    <property type="entry name" value="CRAL/TRIO N-terminal domain"/>
    <property type="match status" value="1"/>
</dbReference>
<dbReference type="InterPro" id="IPR036273">
    <property type="entry name" value="CRAL/TRIO_N_dom_sf"/>
</dbReference>
<dbReference type="Gene3D" id="2.60.120.680">
    <property type="entry name" value="GOLD domain"/>
    <property type="match status" value="1"/>
</dbReference>
<proteinExistence type="predicted"/>
<dbReference type="AlphaFoldDB" id="A0A0R3RZ04"/>
<accession>A0A0R3RZ04</accession>
<evidence type="ECO:0000256" key="1">
    <source>
        <dbReference type="SAM" id="Coils"/>
    </source>
</evidence>
<dbReference type="SUPFAM" id="SSF52087">
    <property type="entry name" value="CRAL/TRIO domain"/>
    <property type="match status" value="1"/>
</dbReference>
<dbReference type="InterPro" id="IPR036865">
    <property type="entry name" value="CRAL-TRIO_dom_sf"/>
</dbReference>
<dbReference type="PANTHER" id="PTHR23324">
    <property type="entry name" value="SEC14 RELATED PROTEIN"/>
    <property type="match status" value="1"/>
</dbReference>
<dbReference type="PROSITE" id="PS50191">
    <property type="entry name" value="CRAL_TRIO"/>
    <property type="match status" value="1"/>
</dbReference>
<feature type="domain" description="CRAL-TRIO" evidence="2">
    <location>
        <begin position="92"/>
        <end position="264"/>
    </location>
</feature>
<dbReference type="GO" id="GO:0005737">
    <property type="term" value="C:cytoplasm"/>
    <property type="evidence" value="ECO:0007669"/>
    <property type="project" value="TreeGrafter"/>
</dbReference>
<sequence>MCQHEQNSTASSPMSCEEKLDDVEQFRKRMTPILDKYPSYNTTFTLERWLRTYDNDIEEAAKRMTQALQNLNALDALRDYDNTESLNDFLQTISRAAEYFPGGIMGPDKHGNIVLVQPMGRARPKTMMRLGRISDLYRAAVLEAEACMYFLRKEEAIRGHQLSVIFISDLTELSLETIYMPAMKAYMNVLNVLQYLFPNSIKKVYVINAPSMVNVLFSMVKRVLSKKMIESFEFVGGDWKQRLRDELGEENIFRYWGGTKEALKETGSIRMGGEVPVSLREEISKTLKFIPDDQLIKKTVPANGLLKIPVYVPQLNSSLQWYFTVNAGDIDFKITYGEEEEIWPHFRLSTEFVPEYGELLCHRRGIYILHFCSPATLFNKIVAYNILIKDP</sequence>
<reference evidence="4" key="1">
    <citation type="submission" date="2017-02" db="UniProtKB">
        <authorList>
            <consortium name="WormBaseParasite"/>
        </authorList>
    </citation>
    <scope>IDENTIFICATION</scope>
</reference>
<dbReference type="PANTHER" id="PTHR23324:SF7">
    <property type="entry name" value="CRAL-TRIO DOMAIN-CONTAINING PROTEIN"/>
    <property type="match status" value="1"/>
</dbReference>
<dbReference type="Proteomes" id="UP000050640">
    <property type="component" value="Unplaced"/>
</dbReference>
<dbReference type="InterPro" id="IPR036598">
    <property type="entry name" value="GOLD_dom_sf"/>
</dbReference>
<dbReference type="CDD" id="cd00170">
    <property type="entry name" value="SEC14"/>
    <property type="match status" value="1"/>
</dbReference>
<protein>
    <submittedName>
        <fullName evidence="4">CRAL-TRIO domain-containing protein</fullName>
    </submittedName>
</protein>
<dbReference type="SMART" id="SM00516">
    <property type="entry name" value="SEC14"/>
    <property type="match status" value="1"/>
</dbReference>
<dbReference type="WBParaSite" id="EEL_0000753701-mRNA-1">
    <property type="protein sequence ID" value="EEL_0000753701-mRNA-1"/>
    <property type="gene ID" value="EEL_0000753701"/>
</dbReference>
<keyword evidence="3" id="KW-1185">Reference proteome</keyword>
<evidence type="ECO:0000313" key="4">
    <source>
        <dbReference type="WBParaSite" id="EEL_0000753701-mRNA-1"/>
    </source>
</evidence>